<evidence type="ECO:0000313" key="8">
    <source>
        <dbReference type="Proteomes" id="UP000198935"/>
    </source>
</evidence>
<keyword evidence="8" id="KW-1185">Reference proteome</keyword>
<keyword evidence="4 7" id="KW-0548">Nucleotidyltransferase</keyword>
<dbReference type="InterPro" id="IPR029044">
    <property type="entry name" value="Nucleotide-diphossugar_trans"/>
</dbReference>
<dbReference type="EC" id="2.7.7.9" evidence="2"/>
<dbReference type="GO" id="GO:0003983">
    <property type="term" value="F:UTP:glucose-1-phosphate uridylyltransferase activity"/>
    <property type="evidence" value="ECO:0007669"/>
    <property type="project" value="UniProtKB-EC"/>
</dbReference>
<dbReference type="PANTHER" id="PTHR43197">
    <property type="entry name" value="UTP--GLUCOSE-1-PHOSPHATE URIDYLYLTRANSFERASE"/>
    <property type="match status" value="1"/>
</dbReference>
<dbReference type="Gene3D" id="3.90.550.10">
    <property type="entry name" value="Spore Coat Polysaccharide Biosynthesis Protein SpsA, Chain A"/>
    <property type="match status" value="1"/>
</dbReference>
<dbReference type="Pfam" id="PF00483">
    <property type="entry name" value="NTP_transferase"/>
    <property type="match status" value="1"/>
</dbReference>
<dbReference type="PANTHER" id="PTHR43197:SF1">
    <property type="entry name" value="UTP--GLUCOSE-1-PHOSPHATE URIDYLYLTRANSFERASE"/>
    <property type="match status" value="1"/>
</dbReference>
<comment type="catalytic activity">
    <reaction evidence="5">
        <text>alpha-D-glucose 1-phosphate + UTP + H(+) = UDP-alpha-D-glucose + diphosphate</text>
        <dbReference type="Rhea" id="RHEA:19889"/>
        <dbReference type="ChEBI" id="CHEBI:15378"/>
        <dbReference type="ChEBI" id="CHEBI:33019"/>
        <dbReference type="ChEBI" id="CHEBI:46398"/>
        <dbReference type="ChEBI" id="CHEBI:58601"/>
        <dbReference type="ChEBI" id="CHEBI:58885"/>
        <dbReference type="EC" id="2.7.7.9"/>
    </reaction>
</comment>
<comment type="similarity">
    <text evidence="1">Belongs to the UDPGP type 2 family.</text>
</comment>
<sequence>MQVKKAIIPAASLVTRFLPVTKAHQKEMLPNVAKPTMQYIIEEAIASRIVEIIVVIGRRKRAIEDHFDKSFELEETLE</sequence>
<dbReference type="InterPro" id="IPR005835">
    <property type="entry name" value="NTP_transferase_dom"/>
</dbReference>
<evidence type="ECO:0000256" key="2">
    <source>
        <dbReference type="ARBA" id="ARBA00012415"/>
    </source>
</evidence>
<dbReference type="SUPFAM" id="SSF53448">
    <property type="entry name" value="Nucleotide-diphospho-sugar transferases"/>
    <property type="match status" value="1"/>
</dbReference>
<dbReference type="GO" id="GO:0006011">
    <property type="term" value="P:UDP-alpha-D-glucose metabolic process"/>
    <property type="evidence" value="ECO:0007669"/>
    <property type="project" value="InterPro"/>
</dbReference>
<accession>A0A1H3S582</accession>
<evidence type="ECO:0000256" key="3">
    <source>
        <dbReference type="ARBA" id="ARBA00022679"/>
    </source>
</evidence>
<proteinExistence type="inferred from homology"/>
<dbReference type="AlphaFoldDB" id="A0A1H3S582"/>
<gene>
    <name evidence="7" type="ORF">SAMN05421736_1102</name>
</gene>
<protein>
    <recommendedName>
        <fullName evidence="2">UTP--glucose-1-phosphate uridylyltransferase</fullName>
        <ecNumber evidence="2">2.7.7.9</ecNumber>
    </recommendedName>
</protein>
<dbReference type="STRING" id="1503961.SAMN05421736_1102"/>
<feature type="domain" description="Nucleotidyl transferase" evidence="6">
    <location>
        <begin position="6"/>
        <end position="67"/>
    </location>
</feature>
<organism evidence="7 8">
    <name type="scientific">Evansella caseinilytica</name>
    <dbReference type="NCBI Taxonomy" id="1503961"/>
    <lineage>
        <taxon>Bacteria</taxon>
        <taxon>Bacillati</taxon>
        <taxon>Bacillota</taxon>
        <taxon>Bacilli</taxon>
        <taxon>Bacillales</taxon>
        <taxon>Bacillaceae</taxon>
        <taxon>Evansella</taxon>
    </lineage>
</organism>
<dbReference type="EMBL" id="FNPI01000010">
    <property type="protein sequence ID" value="SDZ32957.1"/>
    <property type="molecule type" value="Genomic_DNA"/>
</dbReference>
<evidence type="ECO:0000259" key="6">
    <source>
        <dbReference type="Pfam" id="PF00483"/>
    </source>
</evidence>
<evidence type="ECO:0000313" key="7">
    <source>
        <dbReference type="EMBL" id="SDZ32957.1"/>
    </source>
</evidence>
<reference evidence="8" key="1">
    <citation type="submission" date="2016-10" db="EMBL/GenBank/DDBJ databases">
        <authorList>
            <person name="Varghese N."/>
            <person name="Submissions S."/>
        </authorList>
    </citation>
    <scope>NUCLEOTIDE SEQUENCE [LARGE SCALE GENOMIC DNA]</scope>
    <source>
        <strain evidence="8">SP</strain>
    </source>
</reference>
<dbReference type="InterPro" id="IPR005771">
    <property type="entry name" value="GalU_uridylyltTrfase_bac/arc"/>
</dbReference>
<evidence type="ECO:0000256" key="4">
    <source>
        <dbReference type="ARBA" id="ARBA00022695"/>
    </source>
</evidence>
<dbReference type="Proteomes" id="UP000198935">
    <property type="component" value="Unassembled WGS sequence"/>
</dbReference>
<evidence type="ECO:0000256" key="1">
    <source>
        <dbReference type="ARBA" id="ARBA00006890"/>
    </source>
</evidence>
<keyword evidence="3 7" id="KW-0808">Transferase</keyword>
<name>A0A1H3S582_9BACI</name>
<evidence type="ECO:0000256" key="5">
    <source>
        <dbReference type="ARBA" id="ARBA00048128"/>
    </source>
</evidence>